<organism evidence="2">
    <name type="scientific">Rhizopus stolonifer toti-like virus 1</name>
    <dbReference type="NCBI Taxonomy" id="3071459"/>
    <lineage>
        <taxon>Viruses</taxon>
        <taxon>Riboviria</taxon>
        <taxon>Orthornavirae</taxon>
        <taxon>Duplornaviricota</taxon>
        <taxon>Chrymotiviricetes</taxon>
        <taxon>Ghabrivirales</taxon>
        <taxon>Totiviridae</taxon>
    </lineage>
</organism>
<evidence type="ECO:0000313" key="2">
    <source>
        <dbReference type="EMBL" id="WMC21260.1"/>
    </source>
</evidence>
<evidence type="ECO:0000256" key="1">
    <source>
        <dbReference type="SAM" id="MobiDB-lite"/>
    </source>
</evidence>
<dbReference type="EMBL" id="OR089090">
    <property type="protein sequence ID" value="WMC21260.1"/>
    <property type="molecule type" value="Genomic_RNA"/>
</dbReference>
<name>A0AA50QGG6_9VIRU</name>
<sequence length="772" mass="80497">MSSPQNSPQPTFSPADGQAVQLTPTVSHFSGTLATPKGSTISDDKTFRRYASGVQTTARIGGNTDISNRKIVYEVGRAAKSIKDALSGRSDSTLTIESSYPTGSILAADFEGFTKKFSNFSASFAVTNLAGVVERLAATLATVSVFPNVSTNHMRHGNAFKLIALGVRDVPISAADDTVFIPRLIDNVIAPDTFSAIASAVCGEGSQIATDVVALDSNTNTPIIREVEGAALAKACVDALRILGSNFSAADVGDLFAYAVTRGIHRVVSVVGHTDEGGVIRSVLRKSAFSAPFGGIHYGLAPYVGLPALASTSSASIACYVDAIALKTAALVAHCDPGVQLNGSWFPTVVASSHKADERLPGETQDGTDSDSAANFLGLMSSMGDFSEIYTRALAKLFLFGSSSGLAALHMQAAAGCLGNTERHLKHSSVSPYYWIEPTSLIPRNFVGSVCEAEGFASYATVSTPTTLPGFEEIYAYGQGSTSMSGYVVKFRGARASPFLAHWNGNALNGLGSIQVRQLDPNAIVHPGKDTDNEQVRARVESSQPLSKYLWTRGQSPFAAPGEFLNIAKTMGIMALHNTVDDEGDMKMSHIPQSFEFLDTTVTFHVSRPSGIKSGGSNTGTSTCARARTRATRELAAAALRSQMFGRADVIDMPVLTSAPPLPTENRRNQSTPDPQGSLGPSDDRAIVSSAPHVGSGPLAHNPVPATPTGHLSAHRAPAANRVVGMIPTSTAAPTIPIAGPTNDETTATPLPAANNGAVAEDAAEDGAGNSA</sequence>
<feature type="region of interest" description="Disordered" evidence="1">
    <location>
        <begin position="655"/>
        <end position="713"/>
    </location>
</feature>
<dbReference type="InterPro" id="IPR008871">
    <property type="entry name" value="Totivirus_coat"/>
</dbReference>
<accession>A0AA50QGG6</accession>
<proteinExistence type="predicted"/>
<reference evidence="2" key="1">
    <citation type="submission" date="2023-06" db="EMBL/GenBank/DDBJ databases">
        <title>Complete genome sequence of a novel dsRNA mycovirus infecting the phytopathogenic fungus Rhizopus stolonifer.</title>
        <authorList>
            <person name="Sun L."/>
        </authorList>
    </citation>
    <scope>NUCLEOTIDE SEQUENCE</scope>
    <source>
        <strain evidence="2">A2-1</strain>
    </source>
</reference>
<dbReference type="Pfam" id="PF05518">
    <property type="entry name" value="Totivirus_coat"/>
    <property type="match status" value="1"/>
</dbReference>
<feature type="compositionally biased region" description="Low complexity" evidence="1">
    <location>
        <begin position="753"/>
        <end position="772"/>
    </location>
</feature>
<protein>
    <submittedName>
        <fullName evidence="2">CP</fullName>
    </submittedName>
</protein>
<feature type="region of interest" description="Disordered" evidence="1">
    <location>
        <begin position="733"/>
        <end position="772"/>
    </location>
</feature>